<dbReference type="GeneID" id="8849153"/>
<name>D2V6T0_NAEGR</name>
<dbReference type="AlphaFoldDB" id="D2V6T0"/>
<proteinExistence type="predicted"/>
<dbReference type="EMBL" id="GG738854">
    <property type="protein sequence ID" value="EFC47496.1"/>
    <property type="molecule type" value="Genomic_DNA"/>
</dbReference>
<evidence type="ECO:0000313" key="3">
    <source>
        <dbReference type="Proteomes" id="UP000006671"/>
    </source>
</evidence>
<organism evidence="3">
    <name type="scientific">Naegleria gruberi</name>
    <name type="common">Amoeba</name>
    <dbReference type="NCBI Taxonomy" id="5762"/>
    <lineage>
        <taxon>Eukaryota</taxon>
        <taxon>Discoba</taxon>
        <taxon>Heterolobosea</taxon>
        <taxon>Tetramitia</taxon>
        <taxon>Eutetramitia</taxon>
        <taxon>Vahlkampfiidae</taxon>
        <taxon>Naegleria</taxon>
    </lineage>
</organism>
<dbReference type="RefSeq" id="XP_002680240.1">
    <property type="nucleotide sequence ID" value="XM_002680194.1"/>
</dbReference>
<dbReference type="Pfam" id="PF13475">
    <property type="entry name" value="DUF4116"/>
    <property type="match status" value="1"/>
</dbReference>
<dbReference type="InterPro" id="IPR025197">
    <property type="entry name" value="DUF4116"/>
</dbReference>
<gene>
    <name evidence="2" type="ORF">NAEGRDRAFT_64545</name>
</gene>
<dbReference type="VEuPathDB" id="AmoebaDB:NAEGRDRAFT_64545"/>
<dbReference type="OrthoDB" id="5919166at2759"/>
<evidence type="ECO:0000313" key="2">
    <source>
        <dbReference type="EMBL" id="EFC47496.1"/>
    </source>
</evidence>
<dbReference type="Proteomes" id="UP000006671">
    <property type="component" value="Unassembled WGS sequence"/>
</dbReference>
<dbReference type="KEGG" id="ngr:NAEGRDRAFT_64545"/>
<accession>D2V6T0</accession>
<protein>
    <submittedName>
        <fullName evidence="2">Predicted protein</fullName>
    </submittedName>
</protein>
<feature type="domain" description="DUF4116" evidence="1">
    <location>
        <begin position="219"/>
        <end position="266"/>
    </location>
</feature>
<keyword evidence="3" id="KW-1185">Reference proteome</keyword>
<sequence>MSSQVTLILDVVDKRDATFIAEFYSNNCSYQQFVKIIREESKNRLKLNESFVECYKSVELIFRGHFLPFDSIKQITQVFKYPFLKSYQKMNQRKVKSFFSWKDKPESIWDRMEKLDEIVRILINNETDYKSMYYINNLFRDYENQPSLLFVIGSHPKMDWGHLVSALAKSPELTKHLFNFKYYSLNALPEKLFQIRHVVSELVKKDILALQLATNFRNDREIVLDACKHNPLALQFASSDLRNDKEFVMKVLGRRFNTLHYVGESLLSDSQVLRRGMMSEKEWRHERFDSMNTFELMEEILKNRPLMVLKFYHLLEERGLEFRIDSICNNFKIIIEKSPFQIQESILLRNQVNLFNSIENPNVALKFISIGYCERYRACKDHLLQLTKSKYPHLENLSMETEEEKYILKNHSNGLITCKEELRNDKNFVLRYFQLHTNRKRMISIIGVGEALLNDQEILKEYLVTNGIPVDDENNLSSELLMKQIISVYPLSIVRFYKFLQNEIEFNITSFNFQELCRTAPLITDLQFASLLICKNYSFYYKLSDELRKETSFVKILLFKNGVNIHFKKLPSTCYSDREIMTHILTTPSYHYKNESESICCAVCKAFPFDIDLMKQAVKWHGHTPLPYMHHDLLLNNRDFCYWLMDSCGHPQSYFKYLPEKIRTDRDFIFELLDDLYWKIGYVKNITMDFVMKCIRKNKICYKYFGQIFRENRQVIDLAMEMGVPIKEITVCQAFSEHLWDSSPDNFVDNLCHPGYQVFLNKDLLRRAIERNSKGFDNIEKWKNYPGCECLSEQDWTDLKKLASAME</sequence>
<reference evidence="2 3" key="1">
    <citation type="journal article" date="2010" name="Cell">
        <title>The genome of Naegleria gruberi illuminates early eukaryotic versatility.</title>
        <authorList>
            <person name="Fritz-Laylin L.K."/>
            <person name="Prochnik S.E."/>
            <person name="Ginger M.L."/>
            <person name="Dacks J.B."/>
            <person name="Carpenter M.L."/>
            <person name="Field M.C."/>
            <person name="Kuo A."/>
            <person name="Paredez A."/>
            <person name="Chapman J."/>
            <person name="Pham J."/>
            <person name="Shu S."/>
            <person name="Neupane R."/>
            <person name="Cipriano M."/>
            <person name="Mancuso J."/>
            <person name="Tu H."/>
            <person name="Salamov A."/>
            <person name="Lindquist E."/>
            <person name="Shapiro H."/>
            <person name="Lucas S."/>
            <person name="Grigoriev I.V."/>
            <person name="Cande W.Z."/>
            <person name="Fulton C."/>
            <person name="Rokhsar D.S."/>
            <person name="Dawson S.C."/>
        </authorList>
    </citation>
    <scope>NUCLEOTIDE SEQUENCE [LARGE SCALE GENOMIC DNA]</scope>
    <source>
        <strain evidence="2 3">NEG-M</strain>
    </source>
</reference>
<evidence type="ECO:0000259" key="1">
    <source>
        <dbReference type="Pfam" id="PF13475"/>
    </source>
</evidence>
<dbReference type="InParanoid" id="D2V6T0"/>